<dbReference type="NCBIfam" id="TIGR00778">
    <property type="entry name" value="ahpD_dom"/>
    <property type="match status" value="1"/>
</dbReference>
<accession>A0ABN6F2M1</accession>
<dbReference type="Pfam" id="PF02627">
    <property type="entry name" value="CMD"/>
    <property type="match status" value="1"/>
</dbReference>
<keyword evidence="3" id="KW-1185">Reference proteome</keyword>
<dbReference type="InterPro" id="IPR004675">
    <property type="entry name" value="AhpD_core"/>
</dbReference>
<dbReference type="SUPFAM" id="SSF69118">
    <property type="entry name" value="AhpD-like"/>
    <property type="match status" value="1"/>
</dbReference>
<dbReference type="EMBL" id="AP024488">
    <property type="protein sequence ID" value="BCS95751.1"/>
    <property type="molecule type" value="Genomic_DNA"/>
</dbReference>
<reference evidence="2 3" key="1">
    <citation type="submission" date="2021-02" db="EMBL/GenBank/DDBJ databases">
        <title>Complete genome of Desulfoluna sp. strain ASN36.</title>
        <authorList>
            <person name="Takahashi A."/>
            <person name="Kojima H."/>
            <person name="Fukui M."/>
        </authorList>
    </citation>
    <scope>NUCLEOTIDE SEQUENCE [LARGE SCALE GENOMIC DNA]</scope>
    <source>
        <strain evidence="2 3">ASN36</strain>
    </source>
</reference>
<name>A0ABN6F2M1_9BACT</name>
<gene>
    <name evidence="2" type="ORF">DSLASN_13830</name>
</gene>
<dbReference type="PANTHER" id="PTHR33930">
    <property type="entry name" value="ALKYL HYDROPEROXIDE REDUCTASE AHPD"/>
    <property type="match status" value="1"/>
</dbReference>
<sequence>MAKDPSDMLNDLGQGMATLQEECPELMGAFVKMDQAAYVEAELERKTKELIGLAVALYARCEYCMAIHTKQALEEGATREEILEAASVAVAFGGSPSMAYLATTVVKSLDEFDV</sequence>
<dbReference type="PANTHER" id="PTHR33930:SF2">
    <property type="entry name" value="BLR3452 PROTEIN"/>
    <property type="match status" value="1"/>
</dbReference>
<organism evidence="2 3">
    <name type="scientific">Desulfoluna limicola</name>
    <dbReference type="NCBI Taxonomy" id="2810562"/>
    <lineage>
        <taxon>Bacteria</taxon>
        <taxon>Pseudomonadati</taxon>
        <taxon>Thermodesulfobacteriota</taxon>
        <taxon>Desulfobacteria</taxon>
        <taxon>Desulfobacterales</taxon>
        <taxon>Desulfolunaceae</taxon>
        <taxon>Desulfoluna</taxon>
    </lineage>
</organism>
<dbReference type="Proteomes" id="UP001320148">
    <property type="component" value="Chromosome"/>
</dbReference>
<dbReference type="InterPro" id="IPR003779">
    <property type="entry name" value="CMD-like"/>
</dbReference>
<proteinExistence type="predicted"/>
<evidence type="ECO:0000313" key="2">
    <source>
        <dbReference type="EMBL" id="BCS95751.1"/>
    </source>
</evidence>
<dbReference type="InterPro" id="IPR029032">
    <property type="entry name" value="AhpD-like"/>
</dbReference>
<evidence type="ECO:0000313" key="3">
    <source>
        <dbReference type="Proteomes" id="UP001320148"/>
    </source>
</evidence>
<dbReference type="Gene3D" id="1.20.1290.10">
    <property type="entry name" value="AhpD-like"/>
    <property type="match status" value="1"/>
</dbReference>
<feature type="domain" description="Carboxymuconolactone decarboxylase-like" evidence="1">
    <location>
        <begin position="24"/>
        <end position="101"/>
    </location>
</feature>
<evidence type="ECO:0000259" key="1">
    <source>
        <dbReference type="Pfam" id="PF02627"/>
    </source>
</evidence>
<dbReference type="RefSeq" id="WP_236892078.1">
    <property type="nucleotide sequence ID" value="NZ_AP024488.1"/>
</dbReference>
<protein>
    <submittedName>
        <fullName evidence="2">Alkyl hydroperoxide reductase AhpD</fullName>
    </submittedName>
</protein>